<dbReference type="Proteomes" id="UP000615455">
    <property type="component" value="Unassembled WGS sequence"/>
</dbReference>
<dbReference type="Pfam" id="PF13385">
    <property type="entry name" value="Laminin_G_3"/>
    <property type="match status" value="2"/>
</dbReference>
<dbReference type="PANTHER" id="PTHR42535:SF2">
    <property type="entry name" value="CHROMOSOME UNDETERMINED SCAFFOLD_146, WHOLE GENOME SHOTGUN SEQUENCE"/>
    <property type="match status" value="1"/>
</dbReference>
<reference evidence="5" key="1">
    <citation type="journal article" date="2019" name="Int. J. Syst. Evol. Microbiol.">
        <title>The Global Catalogue of Microorganisms (GCM) 10K type strain sequencing project: providing services to taxonomists for standard genome sequencing and annotation.</title>
        <authorList>
            <consortium name="The Broad Institute Genomics Platform"/>
            <consortium name="The Broad Institute Genome Sequencing Center for Infectious Disease"/>
            <person name="Wu L."/>
            <person name="Ma J."/>
        </authorList>
    </citation>
    <scope>NUCLEOTIDE SEQUENCE [LARGE SCALE GENOMIC DNA]</scope>
    <source>
        <strain evidence="5">CGMCC 1.15043</strain>
    </source>
</reference>
<protein>
    <recommendedName>
        <fullName evidence="3">LamG-like jellyroll fold domain-containing protein</fullName>
    </recommendedName>
</protein>
<proteinExistence type="predicted"/>
<dbReference type="RefSeq" id="WP_189014930.1">
    <property type="nucleotide sequence ID" value="NZ_BMHE01000025.1"/>
</dbReference>
<name>A0ABQ1EYM7_9BACL</name>
<organism evidence="4 5">
    <name type="scientific">Paenibacillus marchantiophytorum</name>
    <dbReference type="NCBI Taxonomy" id="1619310"/>
    <lineage>
        <taxon>Bacteria</taxon>
        <taxon>Bacillati</taxon>
        <taxon>Bacillota</taxon>
        <taxon>Bacilli</taxon>
        <taxon>Bacillales</taxon>
        <taxon>Paenibacillaceae</taxon>
        <taxon>Paenibacillus</taxon>
    </lineage>
</organism>
<accession>A0ABQ1EYM7</accession>
<feature type="domain" description="LamG-like jellyroll fold" evidence="3">
    <location>
        <begin position="100"/>
        <end position="223"/>
    </location>
</feature>
<keyword evidence="2" id="KW-1015">Disulfide bond</keyword>
<evidence type="ECO:0000259" key="3">
    <source>
        <dbReference type="SMART" id="SM00560"/>
    </source>
</evidence>
<dbReference type="Gene3D" id="2.60.120.200">
    <property type="match status" value="3"/>
</dbReference>
<dbReference type="InterPro" id="IPR013320">
    <property type="entry name" value="ConA-like_dom_sf"/>
</dbReference>
<sequence length="881" mass="95627">MVVRGLFHTTRRLRSVMIALICLALLVPAFTNIYADTAPTGGVAYWKFDEGSGTSAADSWGTNTGTVNGATWTTVGKVGAGLVFNGSSNYVNVGKTDIAGAWTAAMWVNRTDNTAASSSLMSSANYALKLEQYNHTNKVGFSKYGVADYAFNYSAPTGTWVHLTFVGTSTGTTLYVNGTLQETNSAIISLPMDKIGVEKGGTTGFLKGSLDDLQIYNRALSAAEIFAIANPGGGNGQLSRTSRLFIEKGLQVQAWVATDPKAENGTLDDVQIYNRALTSSEIQNLASAGTSPQTGRVANWNFNEGSGTNVGDSWGNNAGTVDSAAWTASGKSGSGLLLNGNKFVHVGKPDLSGAWTAAMWVNRKNSTDTYSDLLNSSGSSLRLEQWNDTNKVGFTKIGVADYTFNYIVPEAAWVHLTFVGTNTGTSLYVNGVFQESNAAVINLPLSKIGSTSSLAARRFPTAQEWSDIHFTAPTYYEAPMYNQTFYNALPNSQWSLAKVPYANQLNAGPPSSDHFLSPQQRANVSNLVSMQFGDEEGYSTQMVQYLKDWFGLSRNLYPNVLVHNNQGTLWSETQYRNYIQTAQPDLITYDDYYFYESGSDVNITSSITQKTAFLRKMSLEGYDGTGQQPIAFGQYLLGYKTGSNPWASGNYIPTESQLNLVPFLTLTLGGKWLSVFRWEYDPSVFLFIDSQGNPTPQYAQYAEMARQARNIGQHLMRLSSSDVQFVPGQHKSGSSNVLNSMPSYVSSFTAKPDYYIQNASAVNLGTQNDGLPGDVIIGYFKKLPGVDPSTMPTSTAKYFMVQNGLATGNGKVQSQQHGSLNETSQKITLTFDLGSRNPNTLKRVSRTTGNTEAVTLTPVSGTVYKLEITLGGGMADLFYWE</sequence>
<evidence type="ECO:0000313" key="5">
    <source>
        <dbReference type="Proteomes" id="UP000615455"/>
    </source>
</evidence>
<dbReference type="SUPFAM" id="SSF49899">
    <property type="entry name" value="Concanavalin A-like lectins/glucanases"/>
    <property type="match status" value="3"/>
</dbReference>
<dbReference type="Gene3D" id="3.20.20.80">
    <property type="entry name" value="Glycosidases"/>
    <property type="match status" value="1"/>
</dbReference>
<dbReference type="EMBL" id="BMHE01000025">
    <property type="protein sequence ID" value="GFZ92305.1"/>
    <property type="molecule type" value="Genomic_DNA"/>
</dbReference>
<dbReference type="SMART" id="SM00560">
    <property type="entry name" value="LamGL"/>
    <property type="match status" value="1"/>
</dbReference>
<dbReference type="InterPro" id="IPR006558">
    <property type="entry name" value="LamG-like"/>
</dbReference>
<evidence type="ECO:0000256" key="1">
    <source>
        <dbReference type="ARBA" id="ARBA00022729"/>
    </source>
</evidence>
<evidence type="ECO:0000313" key="4">
    <source>
        <dbReference type="EMBL" id="GFZ92305.1"/>
    </source>
</evidence>
<comment type="caution">
    <text evidence="4">The sequence shown here is derived from an EMBL/GenBank/DDBJ whole genome shotgun (WGS) entry which is preliminary data.</text>
</comment>
<evidence type="ECO:0000256" key="2">
    <source>
        <dbReference type="ARBA" id="ARBA00023157"/>
    </source>
</evidence>
<gene>
    <name evidence="4" type="ORF">GCM10008018_43260</name>
</gene>
<dbReference type="PANTHER" id="PTHR42535">
    <property type="entry name" value="OOKINETE PROTEIN, PUTATIVE-RELATED"/>
    <property type="match status" value="1"/>
</dbReference>
<keyword evidence="5" id="KW-1185">Reference proteome</keyword>
<keyword evidence="1" id="KW-0732">Signal</keyword>